<name>A0ABC8M377_ERUVS</name>
<dbReference type="Proteomes" id="UP001642260">
    <property type="component" value="Unassembled WGS sequence"/>
</dbReference>
<feature type="transmembrane region" description="Helical" evidence="1">
    <location>
        <begin position="98"/>
        <end position="117"/>
    </location>
</feature>
<evidence type="ECO:0000256" key="1">
    <source>
        <dbReference type="SAM" id="Phobius"/>
    </source>
</evidence>
<gene>
    <name evidence="2" type="ORF">ERUC_LOCUS42509</name>
</gene>
<proteinExistence type="predicted"/>
<feature type="transmembrane region" description="Helical" evidence="1">
    <location>
        <begin position="73"/>
        <end position="92"/>
    </location>
</feature>
<dbReference type="AlphaFoldDB" id="A0ABC8M377"/>
<evidence type="ECO:0000313" key="3">
    <source>
        <dbReference type="Proteomes" id="UP001642260"/>
    </source>
</evidence>
<keyword evidence="1" id="KW-0472">Membrane</keyword>
<organism evidence="2 3">
    <name type="scientific">Eruca vesicaria subsp. sativa</name>
    <name type="common">Garden rocket</name>
    <name type="synonym">Eruca sativa</name>
    <dbReference type="NCBI Taxonomy" id="29727"/>
    <lineage>
        <taxon>Eukaryota</taxon>
        <taxon>Viridiplantae</taxon>
        <taxon>Streptophyta</taxon>
        <taxon>Embryophyta</taxon>
        <taxon>Tracheophyta</taxon>
        <taxon>Spermatophyta</taxon>
        <taxon>Magnoliopsida</taxon>
        <taxon>eudicotyledons</taxon>
        <taxon>Gunneridae</taxon>
        <taxon>Pentapetalae</taxon>
        <taxon>rosids</taxon>
        <taxon>malvids</taxon>
        <taxon>Brassicales</taxon>
        <taxon>Brassicaceae</taxon>
        <taxon>Brassiceae</taxon>
        <taxon>Eruca</taxon>
    </lineage>
</organism>
<keyword evidence="1" id="KW-0812">Transmembrane</keyword>
<comment type="caution">
    <text evidence="2">The sequence shown here is derived from an EMBL/GenBank/DDBJ whole genome shotgun (WGS) entry which is preliminary data.</text>
</comment>
<evidence type="ECO:0000313" key="2">
    <source>
        <dbReference type="EMBL" id="CAH8390026.1"/>
    </source>
</evidence>
<sequence length="139" mass="15379">MYSCFVLVTSTTRFHGSSFLLVSAKSRFLVTATSVEIHRVSSRNLLIGARACLARSASCQTLLFGQLNVDSDYSVFVVVTYSGMHLMISYGSPFVEQVSLVHLLSLFMLFCFCIMFIKPSRIPPVIIFLLLSLAPDVIA</sequence>
<dbReference type="EMBL" id="CAKOAT010872931">
    <property type="protein sequence ID" value="CAH8390026.1"/>
    <property type="molecule type" value="Genomic_DNA"/>
</dbReference>
<reference evidence="2 3" key="1">
    <citation type="submission" date="2022-03" db="EMBL/GenBank/DDBJ databases">
        <authorList>
            <person name="Macdonald S."/>
            <person name="Ahmed S."/>
            <person name="Newling K."/>
        </authorList>
    </citation>
    <scope>NUCLEOTIDE SEQUENCE [LARGE SCALE GENOMIC DNA]</scope>
</reference>
<protein>
    <submittedName>
        <fullName evidence="2">Uncharacterized protein</fullName>
    </submittedName>
</protein>
<keyword evidence="1" id="KW-1133">Transmembrane helix</keyword>
<keyword evidence="3" id="KW-1185">Reference proteome</keyword>
<accession>A0ABC8M377</accession>